<proteinExistence type="predicted"/>
<accession>A0A1G9QEE2</accession>
<reference evidence="2 3" key="1">
    <citation type="submission" date="2016-10" db="EMBL/GenBank/DDBJ databases">
        <authorList>
            <person name="de Groot N.N."/>
        </authorList>
    </citation>
    <scope>NUCLEOTIDE SEQUENCE [LARGE SCALE GENOMIC DNA]</scope>
    <source>
        <strain evidence="2 3">DSM 14789</strain>
    </source>
</reference>
<dbReference type="Proteomes" id="UP000198654">
    <property type="component" value="Unassembled WGS sequence"/>
</dbReference>
<dbReference type="Pfam" id="PF05170">
    <property type="entry name" value="AsmA"/>
    <property type="match status" value="1"/>
</dbReference>
<evidence type="ECO:0000313" key="2">
    <source>
        <dbReference type="EMBL" id="SDM09346.1"/>
    </source>
</evidence>
<dbReference type="RefSeq" id="WP_089730411.1">
    <property type="nucleotide sequence ID" value="NZ_FNGI01000011.1"/>
</dbReference>
<dbReference type="PANTHER" id="PTHR30441:SF4">
    <property type="entry name" value="PROTEIN ASMA"/>
    <property type="match status" value="1"/>
</dbReference>
<organism evidence="2 3">
    <name type="scientific">Modicisalibacter muralis</name>
    <dbReference type="NCBI Taxonomy" id="119000"/>
    <lineage>
        <taxon>Bacteria</taxon>
        <taxon>Pseudomonadati</taxon>
        <taxon>Pseudomonadota</taxon>
        <taxon>Gammaproteobacteria</taxon>
        <taxon>Oceanospirillales</taxon>
        <taxon>Halomonadaceae</taxon>
        <taxon>Modicisalibacter</taxon>
    </lineage>
</organism>
<dbReference type="InterPro" id="IPR052894">
    <property type="entry name" value="AsmA-related"/>
</dbReference>
<dbReference type="AlphaFoldDB" id="A0A1G9QEE2"/>
<evidence type="ECO:0000313" key="3">
    <source>
        <dbReference type="Proteomes" id="UP000198654"/>
    </source>
</evidence>
<dbReference type="PANTHER" id="PTHR30441">
    <property type="entry name" value="DUF748 DOMAIN-CONTAINING PROTEIN"/>
    <property type="match status" value="1"/>
</dbReference>
<dbReference type="EMBL" id="FNGI01000011">
    <property type="protein sequence ID" value="SDM09346.1"/>
    <property type="molecule type" value="Genomic_DNA"/>
</dbReference>
<evidence type="ECO:0000259" key="1">
    <source>
        <dbReference type="Pfam" id="PF05170"/>
    </source>
</evidence>
<protein>
    <submittedName>
        <fullName evidence="2">AsmA protein</fullName>
    </submittedName>
</protein>
<gene>
    <name evidence="2" type="ORF">SAMN05661010_03350</name>
</gene>
<dbReference type="GO" id="GO:0090313">
    <property type="term" value="P:regulation of protein targeting to membrane"/>
    <property type="evidence" value="ECO:0007669"/>
    <property type="project" value="TreeGrafter"/>
</dbReference>
<keyword evidence="3" id="KW-1185">Reference proteome</keyword>
<dbReference type="STRING" id="119000.SAMN05661010_03350"/>
<name>A0A1G9QEE2_9GAMM</name>
<dbReference type="OrthoDB" id="9766390at2"/>
<sequence>MKRLMRMLLATIGVLGLVVVGAVVYVTTFFDPNDLKPRLIEAVQQQSGLELALEGPLNWSFYPRLGVSVEDARAWLPQQPHDQSSFAAIERAEVSLAFAPLLSGEIAIDGLTLTGMRLNLVRDEQGRGNWEVLLERLNKQGEQAEAALAPASAGPSMQGGGPDVALDIASVQVRDSEVHYADLRSGLDVSVKELSLTGTNVNPANAFPLEASFVIDSAAPSLTSDVSLQSQVRLSLNDNRYVLEGLTLETQTHLAGLEDREQTISLEAERAVAELGSGHYLLEGAQLNASLDHPALGESPLPLGLTLAAEADLEAQTARVSDLRLSGDNGLELTGKLSFTELLTTPSYTGQVKLAPLSLRPWLERFGVALNTANDEALSEVAIVSPIEGDLEQATLTDLTLTVDDTTFTGRLGAGLGGRSLTFDLQGDRLDLDAYLPPPVEGAEAPADDSAALLEVLGVAPAYAATEAAELVPVEALRNLSLDGQLALDELKVKGITLLSPTLAIAGSDGRHRLESFDARLYDGTLNVTAALDVREKPIRWRFSEALDNVQIVPLVEAYSGEPSPLRGLLTLNGEFTSQTSAADTLLRNLDGQANLHVDDGAVFDVNVSQELCTAVAMLEGESASREWSPDTSFERLEASVTVTDGVARNDDLLITIPGIELSGEGQLNLPTQRFAYDARARFVDTADAACEVNPRLERVPLPVHCEGMLSGEPSQWCSFDREAFQQALGELAKDELKSEAVERIGEELDERVGEETSKELKDALRGLFE</sequence>
<dbReference type="GO" id="GO:0005886">
    <property type="term" value="C:plasma membrane"/>
    <property type="evidence" value="ECO:0007669"/>
    <property type="project" value="TreeGrafter"/>
</dbReference>
<feature type="domain" description="AsmA" evidence="1">
    <location>
        <begin position="1"/>
        <end position="652"/>
    </location>
</feature>
<dbReference type="InterPro" id="IPR007844">
    <property type="entry name" value="AsmA"/>
</dbReference>